<reference evidence="1" key="1">
    <citation type="submission" date="2012-05" db="EMBL/GenBank/DDBJ databases">
        <authorList>
            <person name="Krishnakumar V."/>
            <person name="Cheung F."/>
            <person name="Xiao Y."/>
            <person name="Chan A."/>
            <person name="Moskal W.A."/>
            <person name="Town C.D."/>
        </authorList>
    </citation>
    <scope>NUCLEOTIDE SEQUENCE</scope>
</reference>
<dbReference type="AlphaFoldDB" id="I3SZN5"/>
<name>I3SZN5_MEDTR</name>
<dbReference type="EMBL" id="BT145933">
    <property type="protein sequence ID" value="AFK45727.1"/>
    <property type="molecule type" value="mRNA"/>
</dbReference>
<sequence length="39" mass="4550">MLQMEGKVLACQACISHRFLLQLQACQLDLQHHLHSLEY</sequence>
<organism evidence="1">
    <name type="scientific">Medicago truncatula</name>
    <name type="common">Barrel medic</name>
    <name type="synonym">Medicago tribuloides</name>
    <dbReference type="NCBI Taxonomy" id="3880"/>
    <lineage>
        <taxon>Eukaryota</taxon>
        <taxon>Viridiplantae</taxon>
        <taxon>Streptophyta</taxon>
        <taxon>Embryophyta</taxon>
        <taxon>Tracheophyta</taxon>
        <taxon>Spermatophyta</taxon>
        <taxon>Magnoliopsida</taxon>
        <taxon>eudicotyledons</taxon>
        <taxon>Gunneridae</taxon>
        <taxon>Pentapetalae</taxon>
        <taxon>rosids</taxon>
        <taxon>fabids</taxon>
        <taxon>Fabales</taxon>
        <taxon>Fabaceae</taxon>
        <taxon>Papilionoideae</taxon>
        <taxon>50 kb inversion clade</taxon>
        <taxon>NPAAA clade</taxon>
        <taxon>Hologalegina</taxon>
        <taxon>IRL clade</taxon>
        <taxon>Trifolieae</taxon>
        <taxon>Medicago</taxon>
    </lineage>
</organism>
<protein>
    <submittedName>
        <fullName evidence="1">Uncharacterized protein</fullName>
    </submittedName>
</protein>
<proteinExistence type="evidence at transcript level"/>
<accession>I3SZN5</accession>
<evidence type="ECO:0000313" key="1">
    <source>
        <dbReference type="EMBL" id="AFK45727.1"/>
    </source>
</evidence>